<keyword evidence="8" id="KW-0240">DNA-directed RNA polymerase</keyword>
<dbReference type="GO" id="GO:0000428">
    <property type="term" value="C:DNA-directed RNA polymerase complex"/>
    <property type="evidence" value="ECO:0007669"/>
    <property type="project" value="UniProtKB-KW"/>
</dbReference>
<evidence type="ECO:0000256" key="3">
    <source>
        <dbReference type="ARBA" id="ARBA00023082"/>
    </source>
</evidence>
<dbReference type="InterPro" id="IPR013324">
    <property type="entry name" value="RNA_pol_sigma_r3/r4-like"/>
</dbReference>
<evidence type="ECO:0000313" key="9">
    <source>
        <dbReference type="Proteomes" id="UP000638263"/>
    </source>
</evidence>
<reference evidence="8" key="2">
    <citation type="submission" date="2020-09" db="EMBL/GenBank/DDBJ databases">
        <authorList>
            <person name="Sun Q."/>
            <person name="Zhou Y."/>
        </authorList>
    </citation>
    <scope>NUCLEOTIDE SEQUENCE</scope>
    <source>
        <strain evidence="8">CGMCC 4.3508</strain>
    </source>
</reference>
<protein>
    <submittedName>
        <fullName evidence="8">DNA-directed RNA polymerase sigma-70 factor</fullName>
    </submittedName>
</protein>
<dbReference type="EMBL" id="BMMH01000045">
    <property type="protein sequence ID" value="GGL46871.1"/>
    <property type="molecule type" value="Genomic_DNA"/>
</dbReference>
<dbReference type="InterPro" id="IPR014284">
    <property type="entry name" value="RNA_pol_sigma-70_dom"/>
</dbReference>
<keyword evidence="4" id="KW-0238">DNA-binding</keyword>
<evidence type="ECO:0000259" key="7">
    <source>
        <dbReference type="Pfam" id="PF08281"/>
    </source>
</evidence>
<keyword evidence="3" id="KW-0731">Sigma factor</keyword>
<dbReference type="Pfam" id="PF08281">
    <property type="entry name" value="Sigma70_r4_2"/>
    <property type="match status" value="1"/>
</dbReference>
<dbReference type="NCBIfam" id="TIGR02937">
    <property type="entry name" value="sigma70-ECF"/>
    <property type="match status" value="1"/>
</dbReference>
<feature type="domain" description="RNA polymerase sigma-70 region 2" evidence="6">
    <location>
        <begin position="32"/>
        <end position="98"/>
    </location>
</feature>
<proteinExistence type="inferred from homology"/>
<dbReference type="InterPro" id="IPR013325">
    <property type="entry name" value="RNA_pol_sigma_r2"/>
</dbReference>
<accession>A0A917S0J8</accession>
<keyword evidence="2" id="KW-0805">Transcription regulation</keyword>
<dbReference type="PANTHER" id="PTHR43133">
    <property type="entry name" value="RNA POLYMERASE ECF-TYPE SIGMA FACTO"/>
    <property type="match status" value="1"/>
</dbReference>
<keyword evidence="5" id="KW-0804">Transcription</keyword>
<dbReference type="Gene3D" id="1.10.10.10">
    <property type="entry name" value="Winged helix-like DNA-binding domain superfamily/Winged helix DNA-binding domain"/>
    <property type="match status" value="1"/>
</dbReference>
<dbReference type="SUPFAM" id="SSF88946">
    <property type="entry name" value="Sigma2 domain of RNA polymerase sigma factors"/>
    <property type="match status" value="1"/>
</dbReference>
<evidence type="ECO:0000256" key="5">
    <source>
        <dbReference type="ARBA" id="ARBA00023163"/>
    </source>
</evidence>
<sequence length="188" mass="21095">MTALESAPIASLDDATLVGRARDGDVQAYEQLVVRYQGPMFRLAVKMLADRGEAEDVVQEAFLRAWRGLPQLNDDAAFVGWLYRMTTNRCLNVLRARRPHVEVDLDTAESPRTDTRPEHAVLISTQLEALNNALQTLTAEQRACWLLREVHGLSYDQIGDIVGANITAVRGRIARARAQLSEVMKPWR</sequence>
<dbReference type="AlphaFoldDB" id="A0A917S0J8"/>
<dbReference type="GO" id="GO:0003677">
    <property type="term" value="F:DNA binding"/>
    <property type="evidence" value="ECO:0007669"/>
    <property type="project" value="UniProtKB-KW"/>
</dbReference>
<dbReference type="GO" id="GO:0006352">
    <property type="term" value="P:DNA-templated transcription initiation"/>
    <property type="evidence" value="ECO:0007669"/>
    <property type="project" value="InterPro"/>
</dbReference>
<evidence type="ECO:0000256" key="1">
    <source>
        <dbReference type="ARBA" id="ARBA00010641"/>
    </source>
</evidence>
<keyword evidence="9" id="KW-1185">Reference proteome</keyword>
<name>A0A917S0J8_9NOCA</name>
<dbReference type="GO" id="GO:0016987">
    <property type="term" value="F:sigma factor activity"/>
    <property type="evidence" value="ECO:0007669"/>
    <property type="project" value="UniProtKB-KW"/>
</dbReference>
<dbReference type="InterPro" id="IPR013249">
    <property type="entry name" value="RNA_pol_sigma70_r4_t2"/>
</dbReference>
<dbReference type="SUPFAM" id="SSF88659">
    <property type="entry name" value="Sigma3 and sigma4 domains of RNA polymerase sigma factors"/>
    <property type="match status" value="1"/>
</dbReference>
<gene>
    <name evidence="8" type="primary">rpoE</name>
    <name evidence="8" type="ORF">GCM10011588_72180</name>
</gene>
<reference evidence="8" key="1">
    <citation type="journal article" date="2014" name="Int. J. Syst. Evol. Microbiol.">
        <title>Complete genome sequence of Corynebacterium casei LMG S-19264T (=DSM 44701T), isolated from a smear-ripened cheese.</title>
        <authorList>
            <consortium name="US DOE Joint Genome Institute (JGI-PGF)"/>
            <person name="Walter F."/>
            <person name="Albersmeier A."/>
            <person name="Kalinowski J."/>
            <person name="Ruckert C."/>
        </authorList>
    </citation>
    <scope>NUCLEOTIDE SEQUENCE</scope>
    <source>
        <strain evidence="8">CGMCC 4.3508</strain>
    </source>
</reference>
<dbReference type="InterPro" id="IPR039425">
    <property type="entry name" value="RNA_pol_sigma-70-like"/>
</dbReference>
<evidence type="ECO:0000256" key="2">
    <source>
        <dbReference type="ARBA" id="ARBA00023015"/>
    </source>
</evidence>
<comment type="caution">
    <text evidence="8">The sequence shown here is derived from an EMBL/GenBank/DDBJ whole genome shotgun (WGS) entry which is preliminary data.</text>
</comment>
<evidence type="ECO:0000259" key="6">
    <source>
        <dbReference type="Pfam" id="PF04542"/>
    </source>
</evidence>
<dbReference type="InterPro" id="IPR036388">
    <property type="entry name" value="WH-like_DNA-bd_sf"/>
</dbReference>
<dbReference type="Pfam" id="PF04542">
    <property type="entry name" value="Sigma70_r2"/>
    <property type="match status" value="1"/>
</dbReference>
<feature type="domain" description="RNA polymerase sigma factor 70 region 4 type 2" evidence="7">
    <location>
        <begin position="128"/>
        <end position="180"/>
    </location>
</feature>
<organism evidence="8 9">
    <name type="scientific">Nocardia jinanensis</name>
    <dbReference type="NCBI Taxonomy" id="382504"/>
    <lineage>
        <taxon>Bacteria</taxon>
        <taxon>Bacillati</taxon>
        <taxon>Actinomycetota</taxon>
        <taxon>Actinomycetes</taxon>
        <taxon>Mycobacteriales</taxon>
        <taxon>Nocardiaceae</taxon>
        <taxon>Nocardia</taxon>
    </lineage>
</organism>
<dbReference type="Gene3D" id="1.10.1740.10">
    <property type="match status" value="1"/>
</dbReference>
<dbReference type="RefSeq" id="WP_062997304.1">
    <property type="nucleotide sequence ID" value="NZ_BMMH01000045.1"/>
</dbReference>
<dbReference type="Proteomes" id="UP000638263">
    <property type="component" value="Unassembled WGS sequence"/>
</dbReference>
<dbReference type="CDD" id="cd06171">
    <property type="entry name" value="Sigma70_r4"/>
    <property type="match status" value="1"/>
</dbReference>
<dbReference type="InterPro" id="IPR007627">
    <property type="entry name" value="RNA_pol_sigma70_r2"/>
</dbReference>
<evidence type="ECO:0000313" key="8">
    <source>
        <dbReference type="EMBL" id="GGL46871.1"/>
    </source>
</evidence>
<dbReference type="PANTHER" id="PTHR43133:SF8">
    <property type="entry name" value="RNA POLYMERASE SIGMA FACTOR HI_1459-RELATED"/>
    <property type="match status" value="1"/>
</dbReference>
<comment type="similarity">
    <text evidence="1">Belongs to the sigma-70 factor family. ECF subfamily.</text>
</comment>
<evidence type="ECO:0000256" key="4">
    <source>
        <dbReference type="ARBA" id="ARBA00023125"/>
    </source>
</evidence>